<evidence type="ECO:0000256" key="8">
    <source>
        <dbReference type="ARBA" id="ARBA00022723"/>
    </source>
</evidence>
<dbReference type="CDD" id="cd01087">
    <property type="entry name" value="Prolidase"/>
    <property type="match status" value="1"/>
</dbReference>
<reference evidence="16 17" key="1">
    <citation type="submission" date="2021-11" db="EMBL/GenBank/DDBJ databases">
        <title>Black yeast isolated from Biological Soil Crust.</title>
        <authorList>
            <person name="Kurbessoian T."/>
        </authorList>
    </citation>
    <scope>NUCLEOTIDE SEQUENCE [LARGE SCALE GENOMIC DNA]</scope>
    <source>
        <strain evidence="16 17">CCFEE 5522</strain>
    </source>
</reference>
<evidence type="ECO:0000256" key="4">
    <source>
        <dbReference type="ARBA" id="ARBA00008766"/>
    </source>
</evidence>
<evidence type="ECO:0000256" key="10">
    <source>
        <dbReference type="ARBA" id="ARBA00023049"/>
    </source>
</evidence>
<sequence>MVVDITLHTTTGHGIDKYPAKSHAHRLAAKLGVDQGLIVLAATPATTYPDSDQPVPFRQDRYFSYLTGCNEPNCYVTYDIGKDSLTLWLPAIDERRVVWTGRGSTVDEALDKYDVDEARYIQPDGTLEGAKGDIDGLALMRKEGFSVGQAIATIYPDQVCMTSFLGRGAREERIMMASLGGLAERRDKLKRSLDACRVIKDEHEIELIRRANEITAAAHTAVLRKIYRITNEAEVDAAYTAVCISKHAKEQAYSPIAGSGPNASVLHYGSNNEDFVDRQMLVLDAGCEVECYASDVTRSIPLNKKHPGHWPSTEAEDVYKLVEKVQEACIAQMKPGKSFIEISYLARRMTMDGLLELGVLKGDKEELWKAGTVLGFFPHGLGHHLGLEVHDVSPIPHPPAADATLEAEGVELAHLPFTLPPRFNFATTSSASPSHLYSTGGGSELEPGMVVTIEPGVYFNHFLLEKFFLSDPKHSQFIDEKVLARYWKVGGVRIEDDILVTRGGYKNLTNAPKGQAMLDVMREGAGHKCRD</sequence>
<proteinExistence type="inferred from homology"/>
<evidence type="ECO:0000313" key="17">
    <source>
        <dbReference type="Proteomes" id="UP001324427"/>
    </source>
</evidence>
<evidence type="ECO:0000256" key="2">
    <source>
        <dbReference type="ARBA" id="ARBA00001936"/>
    </source>
</evidence>
<evidence type="ECO:0000256" key="9">
    <source>
        <dbReference type="ARBA" id="ARBA00022801"/>
    </source>
</evidence>
<dbReference type="EC" id="3.4.11.9" evidence="5"/>
<dbReference type="Gene3D" id="3.90.230.10">
    <property type="entry name" value="Creatinase/methionine aminopeptidase superfamily"/>
    <property type="match status" value="1"/>
</dbReference>
<keyword evidence="11" id="KW-0464">Manganese</keyword>
<keyword evidence="6" id="KW-0031">Aminopeptidase</keyword>
<protein>
    <recommendedName>
        <fullName evidence="5">Xaa-Pro aminopeptidase</fullName>
        <ecNumber evidence="5">3.4.11.9</ecNumber>
    </recommendedName>
    <alternativeName>
        <fullName evidence="12">Aminoacylproline aminopeptidase</fullName>
    </alternativeName>
    <alternativeName>
        <fullName evidence="13">Prolidase</fullName>
    </alternativeName>
</protein>
<accession>A0AAV9JLA3</accession>
<keyword evidence="8 14" id="KW-0479">Metal-binding</keyword>
<comment type="similarity">
    <text evidence="4 14">Belongs to the peptidase M24B family.</text>
</comment>
<dbReference type="Pfam" id="PF00557">
    <property type="entry name" value="Peptidase_M24"/>
    <property type="match status" value="1"/>
</dbReference>
<organism evidence="16 17">
    <name type="scientific">Oleoguttula mirabilis</name>
    <dbReference type="NCBI Taxonomy" id="1507867"/>
    <lineage>
        <taxon>Eukaryota</taxon>
        <taxon>Fungi</taxon>
        <taxon>Dikarya</taxon>
        <taxon>Ascomycota</taxon>
        <taxon>Pezizomycotina</taxon>
        <taxon>Dothideomycetes</taxon>
        <taxon>Dothideomycetidae</taxon>
        <taxon>Mycosphaerellales</taxon>
        <taxon>Teratosphaeriaceae</taxon>
        <taxon>Oleoguttula</taxon>
    </lineage>
</organism>
<evidence type="ECO:0000256" key="5">
    <source>
        <dbReference type="ARBA" id="ARBA00012574"/>
    </source>
</evidence>
<comment type="function">
    <text evidence="3">Catalyzes the removal of a penultimate prolyl residue from the N-termini of peptides.</text>
</comment>
<dbReference type="PANTHER" id="PTHR43226:SF3">
    <property type="entry name" value="XAA-PRO AMINOPEPTIDASE AN0832-RELATED"/>
    <property type="match status" value="1"/>
</dbReference>
<evidence type="ECO:0000256" key="14">
    <source>
        <dbReference type="RuleBase" id="RU000590"/>
    </source>
</evidence>
<dbReference type="GO" id="GO:0006508">
    <property type="term" value="P:proteolysis"/>
    <property type="evidence" value="ECO:0007669"/>
    <property type="project" value="UniProtKB-KW"/>
</dbReference>
<comment type="caution">
    <text evidence="16">The sequence shown here is derived from an EMBL/GenBank/DDBJ whole genome shotgun (WGS) entry which is preliminary data.</text>
</comment>
<name>A0AAV9JLA3_9PEZI</name>
<dbReference type="InterPro" id="IPR000994">
    <property type="entry name" value="Pept_M24"/>
</dbReference>
<dbReference type="SMART" id="SM01011">
    <property type="entry name" value="AMP_N"/>
    <property type="match status" value="1"/>
</dbReference>
<evidence type="ECO:0000256" key="3">
    <source>
        <dbReference type="ARBA" id="ARBA00002443"/>
    </source>
</evidence>
<keyword evidence="17" id="KW-1185">Reference proteome</keyword>
<evidence type="ECO:0000256" key="12">
    <source>
        <dbReference type="ARBA" id="ARBA00030849"/>
    </source>
</evidence>
<keyword evidence="9" id="KW-0378">Hydrolase</keyword>
<dbReference type="Pfam" id="PF05195">
    <property type="entry name" value="AMP_N"/>
    <property type="match status" value="1"/>
</dbReference>
<dbReference type="AlphaFoldDB" id="A0AAV9JLA3"/>
<evidence type="ECO:0000313" key="16">
    <source>
        <dbReference type="EMBL" id="KAK4545277.1"/>
    </source>
</evidence>
<evidence type="ECO:0000256" key="11">
    <source>
        <dbReference type="ARBA" id="ARBA00023211"/>
    </source>
</evidence>
<keyword evidence="7" id="KW-0645">Protease</keyword>
<feature type="domain" description="Aminopeptidase P N-terminal" evidence="15">
    <location>
        <begin position="18"/>
        <end position="138"/>
    </location>
</feature>
<dbReference type="PANTHER" id="PTHR43226">
    <property type="entry name" value="XAA-PRO AMINOPEPTIDASE 3"/>
    <property type="match status" value="1"/>
</dbReference>
<dbReference type="InterPro" id="IPR029149">
    <property type="entry name" value="Creatin/AminoP/Spt16_N"/>
</dbReference>
<evidence type="ECO:0000256" key="6">
    <source>
        <dbReference type="ARBA" id="ARBA00022438"/>
    </source>
</evidence>
<comment type="catalytic activity">
    <reaction evidence="1">
        <text>Release of any N-terminal amino acid, including proline, that is linked to proline, even from a dipeptide or tripeptide.</text>
        <dbReference type="EC" id="3.4.11.9"/>
    </reaction>
</comment>
<gene>
    <name evidence="16" type="ORF">LTR36_003457</name>
</gene>
<evidence type="ECO:0000259" key="15">
    <source>
        <dbReference type="SMART" id="SM01011"/>
    </source>
</evidence>
<dbReference type="SUPFAM" id="SSF55920">
    <property type="entry name" value="Creatinase/aminopeptidase"/>
    <property type="match status" value="1"/>
</dbReference>
<dbReference type="GO" id="GO:0070006">
    <property type="term" value="F:metalloaminopeptidase activity"/>
    <property type="evidence" value="ECO:0007669"/>
    <property type="project" value="InterPro"/>
</dbReference>
<dbReference type="Gene3D" id="3.40.350.10">
    <property type="entry name" value="Creatinase/prolidase N-terminal domain"/>
    <property type="match status" value="1"/>
</dbReference>
<evidence type="ECO:0000256" key="13">
    <source>
        <dbReference type="ARBA" id="ARBA00032413"/>
    </source>
</evidence>
<dbReference type="PROSITE" id="PS00491">
    <property type="entry name" value="PROLINE_PEPTIDASE"/>
    <property type="match status" value="1"/>
</dbReference>
<dbReference type="GO" id="GO:0030145">
    <property type="term" value="F:manganese ion binding"/>
    <property type="evidence" value="ECO:0007669"/>
    <property type="project" value="InterPro"/>
</dbReference>
<evidence type="ECO:0000256" key="7">
    <source>
        <dbReference type="ARBA" id="ARBA00022670"/>
    </source>
</evidence>
<dbReference type="SUPFAM" id="SSF53092">
    <property type="entry name" value="Creatinase/prolidase N-terminal domain"/>
    <property type="match status" value="1"/>
</dbReference>
<dbReference type="InterPro" id="IPR036005">
    <property type="entry name" value="Creatinase/aminopeptidase-like"/>
</dbReference>
<dbReference type="InterPro" id="IPR052433">
    <property type="entry name" value="X-Pro_dipept-like"/>
</dbReference>
<keyword evidence="10" id="KW-0482">Metalloprotease</keyword>
<comment type="cofactor">
    <cofactor evidence="2">
        <name>Mn(2+)</name>
        <dbReference type="ChEBI" id="CHEBI:29035"/>
    </cofactor>
</comment>
<dbReference type="EMBL" id="JAVFHQ010000020">
    <property type="protein sequence ID" value="KAK4545277.1"/>
    <property type="molecule type" value="Genomic_DNA"/>
</dbReference>
<dbReference type="Proteomes" id="UP001324427">
    <property type="component" value="Unassembled WGS sequence"/>
</dbReference>
<evidence type="ECO:0000256" key="1">
    <source>
        <dbReference type="ARBA" id="ARBA00001424"/>
    </source>
</evidence>
<dbReference type="InterPro" id="IPR001131">
    <property type="entry name" value="Peptidase_M24B_aminopep-P_CS"/>
</dbReference>
<dbReference type="InterPro" id="IPR007865">
    <property type="entry name" value="Aminopep_P_N"/>
</dbReference>